<evidence type="ECO:0000259" key="2">
    <source>
        <dbReference type="PROSITE" id="PS51338"/>
    </source>
</evidence>
<feature type="region of interest" description="Disordered" evidence="1">
    <location>
        <begin position="510"/>
        <end position="560"/>
    </location>
</feature>
<dbReference type="GO" id="GO:0005543">
    <property type="term" value="F:phospholipid binding"/>
    <property type="evidence" value="ECO:0007669"/>
    <property type="project" value="TreeGrafter"/>
</dbReference>
<dbReference type="Pfam" id="PF08397">
    <property type="entry name" value="IMD"/>
    <property type="match status" value="1"/>
</dbReference>
<dbReference type="GO" id="GO:0003779">
    <property type="term" value="F:actin binding"/>
    <property type="evidence" value="ECO:0007669"/>
    <property type="project" value="InterPro"/>
</dbReference>
<keyword evidence="4" id="KW-1185">Reference proteome</keyword>
<evidence type="ECO:0000313" key="4">
    <source>
        <dbReference type="Proteomes" id="UP001176961"/>
    </source>
</evidence>
<dbReference type="PANTHER" id="PTHR15708:SF4">
    <property type="entry name" value="FI21477P1-RELATED"/>
    <property type="match status" value="1"/>
</dbReference>
<feature type="compositionally biased region" description="Low complexity" evidence="1">
    <location>
        <begin position="548"/>
        <end position="560"/>
    </location>
</feature>
<evidence type="ECO:0000256" key="1">
    <source>
        <dbReference type="SAM" id="MobiDB-lite"/>
    </source>
</evidence>
<dbReference type="InterPro" id="IPR030127">
    <property type="entry name" value="MTSS1/MTSS2"/>
</dbReference>
<dbReference type="InterPro" id="IPR013606">
    <property type="entry name" value="I-BAR_dom"/>
</dbReference>
<dbReference type="GO" id="GO:0009898">
    <property type="term" value="C:cytoplasmic side of plasma membrane"/>
    <property type="evidence" value="ECO:0007669"/>
    <property type="project" value="TreeGrafter"/>
</dbReference>
<feature type="compositionally biased region" description="Polar residues" evidence="1">
    <location>
        <begin position="592"/>
        <end position="602"/>
    </location>
</feature>
<dbReference type="InterPro" id="IPR027267">
    <property type="entry name" value="AH/BAR_dom_sf"/>
</dbReference>
<dbReference type="GO" id="GO:0030031">
    <property type="term" value="P:cell projection assembly"/>
    <property type="evidence" value="ECO:0007669"/>
    <property type="project" value="TreeGrafter"/>
</dbReference>
<feature type="domain" description="IMD" evidence="2">
    <location>
        <begin position="65"/>
        <end position="314"/>
    </location>
</feature>
<dbReference type="GO" id="GO:0015629">
    <property type="term" value="C:actin cytoskeleton"/>
    <property type="evidence" value="ECO:0007669"/>
    <property type="project" value="TreeGrafter"/>
</dbReference>
<feature type="compositionally biased region" description="Polar residues" evidence="1">
    <location>
        <begin position="338"/>
        <end position="355"/>
    </location>
</feature>
<feature type="region of interest" description="Disordered" evidence="1">
    <location>
        <begin position="592"/>
        <end position="612"/>
    </location>
</feature>
<feature type="compositionally biased region" description="Polar residues" evidence="1">
    <location>
        <begin position="384"/>
        <end position="395"/>
    </location>
</feature>
<gene>
    <name evidence="3" type="ORF">CYNAS_LOCUS4635</name>
</gene>
<dbReference type="Gene3D" id="1.20.1270.60">
    <property type="entry name" value="Arfaptin homology (AH) domain/BAR domain"/>
    <property type="match status" value="2"/>
</dbReference>
<dbReference type="PROSITE" id="PS51338">
    <property type="entry name" value="IMD"/>
    <property type="match status" value="1"/>
</dbReference>
<accession>A0AA36DTE1</accession>
<feature type="region of interest" description="Disordered" evidence="1">
    <location>
        <begin position="299"/>
        <end position="404"/>
    </location>
</feature>
<dbReference type="AlphaFoldDB" id="A0AA36DTE1"/>
<feature type="compositionally biased region" description="Polar residues" evidence="1">
    <location>
        <begin position="311"/>
        <end position="320"/>
    </location>
</feature>
<evidence type="ECO:0000313" key="3">
    <source>
        <dbReference type="EMBL" id="CAJ0592652.1"/>
    </source>
</evidence>
<dbReference type="PANTHER" id="PTHR15708">
    <property type="entry name" value="ACTIN BUNDLING/MISSING IN METASTASIS-RELATED"/>
    <property type="match status" value="1"/>
</dbReference>
<dbReference type="GO" id="GO:0007009">
    <property type="term" value="P:plasma membrane organization"/>
    <property type="evidence" value="ECO:0007669"/>
    <property type="project" value="InterPro"/>
</dbReference>
<proteinExistence type="predicted"/>
<sequence length="612" mass="66417">MDIAASLLIHRIDCLLFNEGGARYEMNINPGTFRFFAWAVALATSRIFTFYYFSAGEKTCHCNEFVGMDPDMEFNALSALYQSVIQDMKQSYPAWEMVGQRAQKLSAQLRATATCLAGFVDAVQAVSDYANNLKGAARDMGVCMTRVCMRERAIEHRLRAVADALADETAVSIQQRAGYWKQRTSDLDKTAAKHVKKIRTRKGRPDPSAVAEQRQLCSQVLSEQRTQFSFFIGTLMPVLNAEISMLDEGPHIRQVVDNLDSTVKLVDGHTLVQTILGDVCQGADNAWRQCLTNAARAFHNGDSSVDGGLSTRATTPGSSFSHEDSDMTPQAPRPHTISAGTRYTASHCGITSNTFVPPKPPLQRRPSERSITKARFTPPPEVPNTHQQNNHSQVPPSAYRPAAGSQFDLSMNQNGRVQRPQSFTGELRTTFASTPTYCTGPSYPTGSSSCSSSDAASSAALIAETLQQIDQLGSDLENYCVAADQQHNPAPQRVHTEYAALRNTNGCEATANGHATGGGGSGVTNSNTQNGTIRIRGESTSRPPPPARRSSTITSATPTAPSIAEARMSMGSVMGSRQSLNSSGLYCPHGSNQDLRFSNVNPYNRPAPNYKI</sequence>
<protein>
    <recommendedName>
        <fullName evidence="2">IMD domain-containing protein</fullName>
    </recommendedName>
</protein>
<dbReference type="Proteomes" id="UP001176961">
    <property type="component" value="Unassembled WGS sequence"/>
</dbReference>
<comment type="caution">
    <text evidence="3">The sequence shown here is derived from an EMBL/GenBank/DDBJ whole genome shotgun (WGS) entry which is preliminary data.</text>
</comment>
<feature type="compositionally biased region" description="Low complexity" evidence="1">
    <location>
        <begin position="523"/>
        <end position="532"/>
    </location>
</feature>
<reference evidence="3" key="1">
    <citation type="submission" date="2023-07" db="EMBL/GenBank/DDBJ databases">
        <authorList>
            <consortium name="CYATHOMIX"/>
        </authorList>
    </citation>
    <scope>NUCLEOTIDE SEQUENCE</scope>
    <source>
        <strain evidence="3">N/A</strain>
    </source>
</reference>
<organism evidence="3 4">
    <name type="scientific">Cylicocyclus nassatus</name>
    <name type="common">Nematode worm</name>
    <dbReference type="NCBI Taxonomy" id="53992"/>
    <lineage>
        <taxon>Eukaryota</taxon>
        <taxon>Metazoa</taxon>
        <taxon>Ecdysozoa</taxon>
        <taxon>Nematoda</taxon>
        <taxon>Chromadorea</taxon>
        <taxon>Rhabditida</taxon>
        <taxon>Rhabditina</taxon>
        <taxon>Rhabditomorpha</taxon>
        <taxon>Strongyloidea</taxon>
        <taxon>Strongylidae</taxon>
        <taxon>Cylicocyclus</taxon>
    </lineage>
</organism>
<dbReference type="EMBL" id="CATQJL010000112">
    <property type="protein sequence ID" value="CAJ0592652.1"/>
    <property type="molecule type" value="Genomic_DNA"/>
</dbReference>
<dbReference type="SUPFAM" id="SSF103657">
    <property type="entry name" value="BAR/IMD domain-like"/>
    <property type="match status" value="1"/>
</dbReference>
<name>A0AA36DTE1_CYLNA</name>